<dbReference type="RefSeq" id="WP_149502734.1">
    <property type="nucleotide sequence ID" value="NZ_CP035708.1"/>
</dbReference>
<evidence type="ECO:0000313" key="9">
    <source>
        <dbReference type="EMBL" id="QEM99987.1"/>
    </source>
</evidence>
<keyword evidence="7" id="KW-0997">Cell inner membrane</keyword>
<dbReference type="Proteomes" id="UP000323522">
    <property type="component" value="Chromosome"/>
</dbReference>
<proteinExistence type="inferred from homology"/>
<dbReference type="PANTHER" id="PTHR37485:SF1">
    <property type="entry name" value="CELL DIVISION PROTEIN FTSB"/>
    <property type="match status" value="1"/>
</dbReference>
<keyword evidence="1 7" id="KW-1003">Cell membrane</keyword>
<comment type="function">
    <text evidence="7">Essential cell division protein. May link together the upstream cell division proteins, which are predominantly cytoplasmic, with the downstream cell division proteins, which are predominantly periplasmic.</text>
</comment>
<dbReference type="OrthoDB" id="7061211at2"/>
<evidence type="ECO:0000256" key="4">
    <source>
        <dbReference type="ARBA" id="ARBA00022989"/>
    </source>
</evidence>
<evidence type="ECO:0000256" key="1">
    <source>
        <dbReference type="ARBA" id="ARBA00022475"/>
    </source>
</evidence>
<dbReference type="GO" id="GO:0032153">
    <property type="term" value="C:cell division site"/>
    <property type="evidence" value="ECO:0007669"/>
    <property type="project" value="UniProtKB-UniRule"/>
</dbReference>
<dbReference type="AlphaFoldDB" id="A0A5C1PXK2"/>
<sequence>MRIVTVTLVALLGLTHAGLWFGEHGMPRVRELSALVADRQARNAEARVRNEQLRAEIRDLREGTEIIEERARRELGMVKPDEILVQYPQGGGHRASP</sequence>
<comment type="subcellular location">
    <subcellularLocation>
        <location evidence="7">Cell inner membrane</location>
        <topology evidence="7">Single-pass type II membrane protein</topology>
    </subcellularLocation>
    <text evidence="7">Localizes to the division septum.</text>
</comment>
<evidence type="ECO:0000313" key="8">
    <source>
        <dbReference type="EMBL" id="MET3604872.1"/>
    </source>
</evidence>
<feature type="topological domain" description="Cytoplasmic" evidence="7">
    <location>
        <begin position="1"/>
        <end position="3"/>
    </location>
</feature>
<evidence type="ECO:0000313" key="10">
    <source>
        <dbReference type="Proteomes" id="UP000323522"/>
    </source>
</evidence>
<keyword evidence="4 7" id="KW-1133">Transmembrane helix</keyword>
<keyword evidence="3 7" id="KW-0812">Transmembrane</keyword>
<protein>
    <recommendedName>
        <fullName evidence="7">Cell division protein FtsB</fullName>
    </recommendedName>
</protein>
<evidence type="ECO:0000256" key="3">
    <source>
        <dbReference type="ARBA" id="ARBA00022692"/>
    </source>
</evidence>
<dbReference type="KEGG" id="snn:EWH46_03800"/>
<keyword evidence="2 7" id="KW-0132">Cell division</keyword>
<feature type="coiled-coil region" evidence="7">
    <location>
        <begin position="36"/>
        <end position="70"/>
    </location>
</feature>
<dbReference type="GO" id="GO:0030428">
    <property type="term" value="C:cell septum"/>
    <property type="evidence" value="ECO:0007669"/>
    <property type="project" value="TreeGrafter"/>
</dbReference>
<evidence type="ECO:0000256" key="2">
    <source>
        <dbReference type="ARBA" id="ARBA00022618"/>
    </source>
</evidence>
<name>A0A5C1PXK2_9BURK</name>
<gene>
    <name evidence="7 9" type="primary">ftsB</name>
    <name evidence="8" type="ORF">ABIC99_002696</name>
    <name evidence="9" type="ORF">EWH46_03800</name>
</gene>
<evidence type="ECO:0000256" key="6">
    <source>
        <dbReference type="ARBA" id="ARBA00023306"/>
    </source>
</evidence>
<dbReference type="InterPro" id="IPR023081">
    <property type="entry name" value="Cell_div_FtsB"/>
</dbReference>
<keyword evidence="11" id="KW-1185">Reference proteome</keyword>
<feature type="topological domain" description="Periplasmic" evidence="7">
    <location>
        <begin position="22"/>
        <end position="97"/>
    </location>
</feature>
<keyword evidence="7" id="KW-0175">Coiled coil</keyword>
<dbReference type="EMBL" id="JBEPLS010000010">
    <property type="protein sequence ID" value="MET3604872.1"/>
    <property type="molecule type" value="Genomic_DNA"/>
</dbReference>
<keyword evidence="5 7" id="KW-0472">Membrane</keyword>
<evidence type="ECO:0000256" key="5">
    <source>
        <dbReference type="ARBA" id="ARBA00023136"/>
    </source>
</evidence>
<evidence type="ECO:0000256" key="7">
    <source>
        <dbReference type="HAMAP-Rule" id="MF_00599"/>
    </source>
</evidence>
<comment type="subunit">
    <text evidence="7">Part of a complex composed of FtsB, FtsL and FtsQ.</text>
</comment>
<organism evidence="9 10">
    <name type="scientific">Sphaerotilus sulfidivorans</name>
    <dbReference type="NCBI Taxonomy" id="639200"/>
    <lineage>
        <taxon>Bacteria</taxon>
        <taxon>Pseudomonadati</taxon>
        <taxon>Pseudomonadota</taxon>
        <taxon>Betaproteobacteria</taxon>
        <taxon>Burkholderiales</taxon>
        <taxon>Sphaerotilaceae</taxon>
        <taxon>Sphaerotilus</taxon>
    </lineage>
</organism>
<evidence type="ECO:0000313" key="11">
    <source>
        <dbReference type="Proteomes" id="UP001549111"/>
    </source>
</evidence>
<accession>A0A5C1PXK2</accession>
<dbReference type="Proteomes" id="UP001549111">
    <property type="component" value="Unassembled WGS sequence"/>
</dbReference>
<dbReference type="GO" id="GO:0005886">
    <property type="term" value="C:plasma membrane"/>
    <property type="evidence" value="ECO:0007669"/>
    <property type="project" value="UniProtKB-SubCell"/>
</dbReference>
<dbReference type="NCBIfam" id="NF002058">
    <property type="entry name" value="PRK00888.1"/>
    <property type="match status" value="1"/>
</dbReference>
<dbReference type="Pfam" id="PF04977">
    <property type="entry name" value="DivIC"/>
    <property type="match status" value="1"/>
</dbReference>
<dbReference type="PANTHER" id="PTHR37485">
    <property type="entry name" value="CELL DIVISION PROTEIN FTSB"/>
    <property type="match status" value="1"/>
</dbReference>
<dbReference type="InterPro" id="IPR007060">
    <property type="entry name" value="FtsL/DivIC"/>
</dbReference>
<comment type="similarity">
    <text evidence="7">Belongs to the FtsB family.</text>
</comment>
<dbReference type="GO" id="GO:0043093">
    <property type="term" value="P:FtsZ-dependent cytokinesis"/>
    <property type="evidence" value="ECO:0007669"/>
    <property type="project" value="UniProtKB-UniRule"/>
</dbReference>
<keyword evidence="6 7" id="KW-0131">Cell cycle</keyword>
<reference evidence="9 10" key="1">
    <citation type="submission" date="2019-02" db="EMBL/GenBank/DDBJ databases">
        <title>Complete Genome Sequence and Methylome Analysis of Sphaerotilus natans subsp. sulfidivorans D-507.</title>
        <authorList>
            <person name="Fomenkov A."/>
            <person name="Gridneva E."/>
            <person name="Smolyakov D."/>
            <person name="Dubinina G."/>
            <person name="Vincze T."/>
            <person name="Grabovich M."/>
            <person name="Roberts R.J."/>
        </authorList>
    </citation>
    <scope>NUCLEOTIDE SEQUENCE [LARGE SCALE GENOMIC DNA]</scope>
    <source>
        <strain evidence="9 10">D-507</strain>
    </source>
</reference>
<dbReference type="HAMAP" id="MF_00599">
    <property type="entry name" value="FtsB"/>
    <property type="match status" value="1"/>
</dbReference>
<dbReference type="EMBL" id="CP035708">
    <property type="protein sequence ID" value="QEM99987.1"/>
    <property type="molecule type" value="Genomic_DNA"/>
</dbReference>
<reference evidence="8 11" key="2">
    <citation type="submission" date="2024-06" db="EMBL/GenBank/DDBJ databases">
        <title>Genomic Encyclopedia of Type Strains, Phase IV (KMG-IV): sequencing the most valuable type-strain genomes for metagenomic binning, comparative biology and taxonomic classification.</title>
        <authorList>
            <person name="Goeker M."/>
        </authorList>
    </citation>
    <scope>NUCLEOTIDE SEQUENCE [LARGE SCALE GENOMIC DNA]</scope>
    <source>
        <strain evidence="8 11">D-501</strain>
    </source>
</reference>